<organism evidence="10 11">
    <name type="scientific">Arcobacter cloacae</name>
    <dbReference type="NCBI Taxonomy" id="1054034"/>
    <lineage>
        <taxon>Bacteria</taxon>
        <taxon>Pseudomonadati</taxon>
        <taxon>Campylobacterota</taxon>
        <taxon>Epsilonproteobacteria</taxon>
        <taxon>Campylobacterales</taxon>
        <taxon>Arcobacteraceae</taxon>
        <taxon>Arcobacter</taxon>
    </lineage>
</organism>
<comment type="pathway">
    <text evidence="1 9">Cofactor biosynthesis; (R)-pantothenate biosynthesis; (R)-pantoate from 3-methyl-2-oxobutanoate: step 2/2.</text>
</comment>
<evidence type="ECO:0000256" key="2">
    <source>
        <dbReference type="ARBA" id="ARBA00007870"/>
    </source>
</evidence>
<evidence type="ECO:0000256" key="3">
    <source>
        <dbReference type="ARBA" id="ARBA00013014"/>
    </source>
</evidence>
<dbReference type="FunFam" id="1.10.1040.10:FF:000017">
    <property type="entry name" value="2-dehydropantoate 2-reductase"/>
    <property type="match status" value="1"/>
</dbReference>
<protein>
    <recommendedName>
        <fullName evidence="4 9">2-dehydropantoate 2-reductase</fullName>
        <ecNumber evidence="3 9">1.1.1.169</ecNumber>
    </recommendedName>
    <alternativeName>
        <fullName evidence="7 9">Ketopantoate reductase</fullName>
    </alternativeName>
</protein>
<keyword evidence="9" id="KW-0566">Pantothenate biosynthesis</keyword>
<sequence length="312" mass="34979">MRFLILGAGGIGSYFGARLINAGHDVIFVARGKQLEALQQKKLKLQHPEFCFFKRVVSYNIDEIKKIQAHNFDAVLIATKSTSTLSLANDLKEWFANKKQIPYIISLQNGVDNEEILSTHLDKTHIIAGLTRKIGAHIVSPAVISATGTAETILGAIELTKSNESFLNRLKEVFNDAKIPTQISNNIKLELWKKLIINNGVNAICALLKEETKTITQHDKLSKIVYGLMKETAVAALNQNIKISNEDVDEMFELIKKFDSIKPSMLVDVENNRELELDEICTVVIKNCEALGLDAPYTRTISSILEYLYYKK</sequence>
<comment type="catalytic activity">
    <reaction evidence="8 9">
        <text>(R)-pantoate + NADP(+) = 2-dehydropantoate + NADPH + H(+)</text>
        <dbReference type="Rhea" id="RHEA:16233"/>
        <dbReference type="ChEBI" id="CHEBI:11561"/>
        <dbReference type="ChEBI" id="CHEBI:15378"/>
        <dbReference type="ChEBI" id="CHEBI:15980"/>
        <dbReference type="ChEBI" id="CHEBI:57783"/>
        <dbReference type="ChEBI" id="CHEBI:58349"/>
        <dbReference type="EC" id="1.1.1.169"/>
    </reaction>
</comment>
<dbReference type="PANTHER" id="PTHR21708">
    <property type="entry name" value="PROBABLE 2-DEHYDROPANTOATE 2-REDUCTASE"/>
    <property type="match status" value="1"/>
</dbReference>
<dbReference type="Gene3D" id="3.40.50.720">
    <property type="entry name" value="NAD(P)-binding Rossmann-like Domain"/>
    <property type="match status" value="1"/>
</dbReference>
<dbReference type="InterPro" id="IPR036291">
    <property type="entry name" value="NAD(P)-bd_dom_sf"/>
</dbReference>
<dbReference type="Gene3D" id="1.10.1040.10">
    <property type="entry name" value="N-(1-d-carboxylethyl)-l-norvaline Dehydrogenase, domain 2"/>
    <property type="match status" value="1"/>
</dbReference>
<evidence type="ECO:0000313" key="10">
    <source>
        <dbReference type="EMBL" id="RXI37515.1"/>
    </source>
</evidence>
<dbReference type="NCBIfam" id="TIGR00745">
    <property type="entry name" value="apbA_panE"/>
    <property type="match status" value="1"/>
</dbReference>
<accession>A0A6M8NR64</accession>
<keyword evidence="6 9" id="KW-0560">Oxidoreductase</keyword>
<dbReference type="SUPFAM" id="SSF48179">
    <property type="entry name" value="6-phosphogluconate dehydrogenase C-terminal domain-like"/>
    <property type="match status" value="1"/>
</dbReference>
<dbReference type="InterPro" id="IPR013328">
    <property type="entry name" value="6PGD_dom2"/>
</dbReference>
<dbReference type="GO" id="GO:0015940">
    <property type="term" value="P:pantothenate biosynthetic process"/>
    <property type="evidence" value="ECO:0007669"/>
    <property type="project" value="UniProtKB-UniPathway"/>
</dbReference>
<keyword evidence="5 9" id="KW-0521">NADP</keyword>
<dbReference type="Pfam" id="PF08546">
    <property type="entry name" value="ApbA_C"/>
    <property type="match status" value="1"/>
</dbReference>
<evidence type="ECO:0000256" key="8">
    <source>
        <dbReference type="ARBA" id="ARBA00048793"/>
    </source>
</evidence>
<dbReference type="InterPro" id="IPR008927">
    <property type="entry name" value="6-PGluconate_DH-like_C_sf"/>
</dbReference>
<dbReference type="EC" id="1.1.1.169" evidence="3 9"/>
<evidence type="ECO:0000313" key="11">
    <source>
        <dbReference type="Proteomes" id="UP000290378"/>
    </source>
</evidence>
<dbReference type="Proteomes" id="UP000290378">
    <property type="component" value="Unassembled WGS sequence"/>
</dbReference>
<proteinExistence type="inferred from homology"/>
<evidence type="ECO:0000256" key="7">
    <source>
        <dbReference type="ARBA" id="ARBA00032024"/>
    </source>
</evidence>
<reference evidence="10 11" key="1">
    <citation type="submission" date="2017-09" db="EMBL/GenBank/DDBJ databases">
        <title>Genomics of the genus Arcobacter.</title>
        <authorList>
            <person name="Perez-Cataluna A."/>
            <person name="Figueras M.J."/>
            <person name="Salas-Masso N."/>
        </authorList>
    </citation>
    <scope>NUCLEOTIDE SEQUENCE [LARGE SCALE GENOMIC DNA]</scope>
    <source>
        <strain evidence="10 11">CECT 7834</strain>
    </source>
</reference>
<comment type="function">
    <text evidence="9">Catalyzes the NADPH-dependent reduction of ketopantoate into pantoic acid.</text>
</comment>
<dbReference type="InterPro" id="IPR013752">
    <property type="entry name" value="KPA_reductase"/>
</dbReference>
<dbReference type="AlphaFoldDB" id="A0A6M8NR64"/>
<comment type="similarity">
    <text evidence="2 9">Belongs to the ketopantoate reductase family.</text>
</comment>
<dbReference type="PANTHER" id="PTHR21708:SF26">
    <property type="entry name" value="2-DEHYDROPANTOATE 2-REDUCTASE"/>
    <property type="match status" value="1"/>
</dbReference>
<evidence type="ECO:0000256" key="5">
    <source>
        <dbReference type="ARBA" id="ARBA00022857"/>
    </source>
</evidence>
<dbReference type="SUPFAM" id="SSF51735">
    <property type="entry name" value="NAD(P)-binding Rossmann-fold domains"/>
    <property type="match status" value="1"/>
</dbReference>
<dbReference type="EMBL" id="NXII01000026">
    <property type="protein sequence ID" value="RXI37515.1"/>
    <property type="molecule type" value="Genomic_DNA"/>
</dbReference>
<name>A0A6M8NR64_9BACT</name>
<comment type="caution">
    <text evidence="10">The sequence shown here is derived from an EMBL/GenBank/DDBJ whole genome shotgun (WGS) entry which is preliminary data.</text>
</comment>
<gene>
    <name evidence="10" type="ORF">CP963_12435</name>
</gene>
<dbReference type="InterPro" id="IPR051402">
    <property type="entry name" value="KPR-Related"/>
</dbReference>
<keyword evidence="11" id="KW-1185">Reference proteome</keyword>
<dbReference type="RefSeq" id="WP_129014485.1">
    <property type="nucleotide sequence ID" value="NZ_CBCSEI010000013.1"/>
</dbReference>
<dbReference type="Pfam" id="PF02558">
    <property type="entry name" value="ApbA"/>
    <property type="match status" value="1"/>
</dbReference>
<dbReference type="InterPro" id="IPR003710">
    <property type="entry name" value="ApbA"/>
</dbReference>
<dbReference type="GO" id="GO:0008677">
    <property type="term" value="F:2-dehydropantoate 2-reductase activity"/>
    <property type="evidence" value="ECO:0007669"/>
    <property type="project" value="UniProtKB-EC"/>
</dbReference>
<evidence type="ECO:0000256" key="1">
    <source>
        <dbReference type="ARBA" id="ARBA00004994"/>
    </source>
</evidence>
<evidence type="ECO:0000256" key="9">
    <source>
        <dbReference type="RuleBase" id="RU362068"/>
    </source>
</evidence>
<evidence type="ECO:0000256" key="6">
    <source>
        <dbReference type="ARBA" id="ARBA00023002"/>
    </source>
</evidence>
<dbReference type="GO" id="GO:0005737">
    <property type="term" value="C:cytoplasm"/>
    <property type="evidence" value="ECO:0007669"/>
    <property type="project" value="TreeGrafter"/>
</dbReference>
<dbReference type="InterPro" id="IPR013332">
    <property type="entry name" value="KPR_N"/>
</dbReference>
<evidence type="ECO:0000256" key="4">
    <source>
        <dbReference type="ARBA" id="ARBA00019465"/>
    </source>
</evidence>